<sequence>MTPIGAYTMDIVLDTVCTFDKVVNQFLAEYCEIGEDLRITDDELFHEFRQYWLQVTHDDHYPALLGQFRVYLTEHGYRSSSGKHPEWYGLTLRKR</sequence>
<proteinExistence type="predicted"/>
<organism evidence="1">
    <name type="scientific">Thermosporothrix sp. COM3</name>
    <dbReference type="NCBI Taxonomy" id="2490863"/>
    <lineage>
        <taxon>Bacteria</taxon>
        <taxon>Bacillati</taxon>
        <taxon>Chloroflexota</taxon>
        <taxon>Ktedonobacteria</taxon>
        <taxon>Ktedonobacterales</taxon>
        <taxon>Thermosporotrichaceae</taxon>
        <taxon>Thermosporothrix</taxon>
    </lineage>
</organism>
<evidence type="ECO:0008006" key="2">
    <source>
        <dbReference type="Google" id="ProtNLM"/>
    </source>
</evidence>
<reference evidence="1" key="1">
    <citation type="submission" date="2018-12" db="EMBL/GenBank/DDBJ databases">
        <title>Novel natural products biosynthetic potential of the class Ktedonobacteria.</title>
        <authorList>
            <person name="Zheng Y."/>
            <person name="Saitou A."/>
            <person name="Wang C.M."/>
            <person name="Toyoda A."/>
            <person name="Minakuchi Y."/>
            <person name="Sekiguchi Y."/>
            <person name="Ueda K."/>
            <person name="Takano H."/>
            <person name="Sakai Y."/>
            <person name="Yokota A."/>
            <person name="Yabe S."/>
        </authorList>
    </citation>
    <scope>NUCLEOTIDE SEQUENCE</scope>
    <source>
        <strain evidence="1">COM3</strain>
    </source>
</reference>
<accession>A0A455SHX9</accession>
<protein>
    <recommendedName>
        <fullName evidence="2">DNA primase/nucleoside triphosphatase C-terminal domain-containing protein</fullName>
    </recommendedName>
</protein>
<gene>
    <name evidence="1" type="ORF">KTC_05060</name>
</gene>
<dbReference type="EMBL" id="AP019376">
    <property type="protein sequence ID" value="BBH85755.1"/>
    <property type="molecule type" value="Genomic_DNA"/>
</dbReference>
<evidence type="ECO:0000313" key="1">
    <source>
        <dbReference type="EMBL" id="BBH85755.1"/>
    </source>
</evidence>
<dbReference type="AlphaFoldDB" id="A0A455SHX9"/>
<name>A0A455SHX9_9CHLR</name>